<evidence type="ECO:0000256" key="1">
    <source>
        <dbReference type="SAM" id="Phobius"/>
    </source>
</evidence>
<keyword evidence="1" id="KW-1133">Transmembrane helix</keyword>
<accession>A0A5C6F459</accession>
<feature type="transmembrane region" description="Helical" evidence="1">
    <location>
        <begin position="21"/>
        <end position="42"/>
    </location>
</feature>
<dbReference type="AlphaFoldDB" id="A0A5C6F459"/>
<comment type="caution">
    <text evidence="2">The sequence shown here is derived from an EMBL/GenBank/DDBJ whole genome shotgun (WGS) entry which is preliminary data.</text>
</comment>
<name>A0A5C6F459_9BACT</name>
<dbReference type="Proteomes" id="UP000318288">
    <property type="component" value="Unassembled WGS sequence"/>
</dbReference>
<evidence type="ECO:0000313" key="3">
    <source>
        <dbReference type="Proteomes" id="UP000318288"/>
    </source>
</evidence>
<gene>
    <name evidence="2" type="ORF">Poly51_24440</name>
</gene>
<reference evidence="2 3" key="1">
    <citation type="submission" date="2019-02" db="EMBL/GenBank/DDBJ databases">
        <title>Deep-cultivation of Planctomycetes and their phenomic and genomic characterization uncovers novel biology.</title>
        <authorList>
            <person name="Wiegand S."/>
            <person name="Jogler M."/>
            <person name="Boedeker C."/>
            <person name="Pinto D."/>
            <person name="Vollmers J."/>
            <person name="Rivas-Marin E."/>
            <person name="Kohn T."/>
            <person name="Peeters S.H."/>
            <person name="Heuer A."/>
            <person name="Rast P."/>
            <person name="Oberbeckmann S."/>
            <person name="Bunk B."/>
            <person name="Jeske O."/>
            <person name="Meyerdierks A."/>
            <person name="Storesund J.E."/>
            <person name="Kallscheuer N."/>
            <person name="Luecker S."/>
            <person name="Lage O.M."/>
            <person name="Pohl T."/>
            <person name="Merkel B.J."/>
            <person name="Hornburger P."/>
            <person name="Mueller R.-W."/>
            <person name="Bruemmer F."/>
            <person name="Labrenz M."/>
            <person name="Spormann A.M."/>
            <person name="Op Den Camp H."/>
            <person name="Overmann J."/>
            <person name="Amann R."/>
            <person name="Jetten M.S.M."/>
            <person name="Mascher T."/>
            <person name="Medema M.H."/>
            <person name="Devos D.P."/>
            <person name="Kaster A.-K."/>
            <person name="Ovreas L."/>
            <person name="Rohde M."/>
            <person name="Galperin M.Y."/>
            <person name="Jogler C."/>
        </authorList>
    </citation>
    <scope>NUCLEOTIDE SEQUENCE [LARGE SCALE GENOMIC DNA]</scope>
    <source>
        <strain evidence="2 3">Poly51</strain>
    </source>
</reference>
<dbReference type="OrthoDB" id="235584at2"/>
<organism evidence="2 3">
    <name type="scientific">Rubripirellula tenax</name>
    <dbReference type="NCBI Taxonomy" id="2528015"/>
    <lineage>
        <taxon>Bacteria</taxon>
        <taxon>Pseudomonadati</taxon>
        <taxon>Planctomycetota</taxon>
        <taxon>Planctomycetia</taxon>
        <taxon>Pirellulales</taxon>
        <taxon>Pirellulaceae</taxon>
        <taxon>Rubripirellula</taxon>
    </lineage>
</organism>
<sequence length="443" mass="48838">MNIEILKSCRSPRPRQIDRGGFLYVAVLFTSLIVSILVVTAISNSTQRAKEQSDWVDRGLAVRAAESEMHRLASMMRDSSLWRQEMLSGRFSAWRPWSTGTAIIRGSNREVRHRYVDQDGSLDNDPTHPVDVTVHARVGRSQYAITTTLQWDRQPLSILNYGMTAVQNVHFQDDGSITCERPVQVGENCTESSGGLMVTPLLHCDGTTQMTLRGDLAPDALIQPSRDLVETYQQISGPMARTAIPSGGTGRVIRDRLISATSNPFGPADASGIYHVDMKGEKLVIEHSRIDATLVIESASEIEIRGAVTWSYSAHPDAILVTDSPVRFVAMEPELSEASRAVHFNPTGSGYRGMYGNTTLTDRFPTELRGLIYSQSSIQFEPLVDGSNLIVTGMIVGHSIEIRGNVSVFALDELFSNPPDALCNPVPMRIVRGSWRRIESPAL</sequence>
<proteinExistence type="predicted"/>
<protein>
    <submittedName>
        <fullName evidence="2">Uncharacterized protein</fullName>
    </submittedName>
</protein>
<keyword evidence="1" id="KW-0472">Membrane</keyword>
<dbReference type="RefSeq" id="WP_146457674.1">
    <property type="nucleotide sequence ID" value="NZ_SJPW01000003.1"/>
</dbReference>
<keyword evidence="3" id="KW-1185">Reference proteome</keyword>
<evidence type="ECO:0000313" key="2">
    <source>
        <dbReference type="EMBL" id="TWU56533.1"/>
    </source>
</evidence>
<dbReference type="EMBL" id="SJPW01000003">
    <property type="protein sequence ID" value="TWU56533.1"/>
    <property type="molecule type" value="Genomic_DNA"/>
</dbReference>
<keyword evidence="1" id="KW-0812">Transmembrane</keyword>